<feature type="transmembrane region" description="Helical" evidence="1">
    <location>
        <begin position="926"/>
        <end position="943"/>
    </location>
</feature>
<dbReference type="Gene3D" id="3.30.70.1430">
    <property type="entry name" value="Multidrug efflux transporter AcrB pore domain"/>
    <property type="match status" value="2"/>
</dbReference>
<dbReference type="Pfam" id="PF00873">
    <property type="entry name" value="ACR_tran"/>
    <property type="match status" value="1"/>
</dbReference>
<dbReference type="InterPro" id="IPR027463">
    <property type="entry name" value="AcrB_DN_DC_subdom"/>
</dbReference>
<evidence type="ECO:0000313" key="3">
    <source>
        <dbReference type="Proteomes" id="UP001649230"/>
    </source>
</evidence>
<feature type="transmembrane region" description="Helical" evidence="1">
    <location>
        <begin position="455"/>
        <end position="482"/>
    </location>
</feature>
<dbReference type="SUPFAM" id="SSF82693">
    <property type="entry name" value="Multidrug efflux transporter AcrB pore domain, PN1, PN2, PC1 and PC2 subdomains"/>
    <property type="match status" value="2"/>
</dbReference>
<feature type="transmembrane region" description="Helical" evidence="1">
    <location>
        <begin position="326"/>
        <end position="345"/>
    </location>
</feature>
<dbReference type="PRINTS" id="PR00702">
    <property type="entry name" value="ACRIFLAVINRP"/>
</dbReference>
<name>A0ABY3SQX4_9BACL</name>
<dbReference type="Gene3D" id="3.30.70.1440">
    <property type="entry name" value="Multidrug efflux transporter AcrB pore domain"/>
    <property type="match status" value="1"/>
</dbReference>
<keyword evidence="3" id="KW-1185">Reference proteome</keyword>
<feature type="transmembrane region" description="Helical" evidence="1">
    <location>
        <begin position="352"/>
        <end position="372"/>
    </location>
</feature>
<proteinExistence type="predicted"/>
<gene>
    <name evidence="2" type="ORF">L0M14_10905</name>
</gene>
<dbReference type="InterPro" id="IPR001036">
    <property type="entry name" value="Acrflvin-R"/>
</dbReference>
<feature type="transmembrane region" description="Helical" evidence="1">
    <location>
        <begin position="955"/>
        <end position="981"/>
    </location>
</feature>
<feature type="transmembrane region" description="Helical" evidence="1">
    <location>
        <begin position="378"/>
        <end position="403"/>
    </location>
</feature>
<dbReference type="SUPFAM" id="SSF82714">
    <property type="entry name" value="Multidrug efflux transporter AcrB TolC docking domain, DN and DC subdomains"/>
    <property type="match status" value="1"/>
</dbReference>
<feature type="transmembrane region" description="Helical" evidence="1">
    <location>
        <begin position="423"/>
        <end position="443"/>
    </location>
</feature>
<feature type="transmembrane region" description="Helical" evidence="1">
    <location>
        <begin position="508"/>
        <end position="528"/>
    </location>
</feature>
<keyword evidence="1" id="KW-0812">Transmembrane</keyword>
<dbReference type="Gene3D" id="1.20.1640.10">
    <property type="entry name" value="Multidrug efflux transporter AcrB transmembrane domain"/>
    <property type="match status" value="2"/>
</dbReference>
<feature type="transmembrane region" description="Helical" evidence="1">
    <location>
        <begin position="852"/>
        <end position="872"/>
    </location>
</feature>
<protein>
    <submittedName>
        <fullName evidence="2">Efflux RND transporter permease subunit</fullName>
    </submittedName>
</protein>
<dbReference type="RefSeq" id="WP_235122117.1">
    <property type="nucleotide sequence ID" value="NZ_CP090978.1"/>
</dbReference>
<dbReference type="Proteomes" id="UP001649230">
    <property type="component" value="Chromosome"/>
</dbReference>
<organism evidence="2 3">
    <name type="scientific">Paenibacillus hexagrammi</name>
    <dbReference type="NCBI Taxonomy" id="2908839"/>
    <lineage>
        <taxon>Bacteria</taxon>
        <taxon>Bacillati</taxon>
        <taxon>Bacillota</taxon>
        <taxon>Bacilli</taxon>
        <taxon>Bacillales</taxon>
        <taxon>Paenibacillaceae</taxon>
        <taxon>Paenibacillus</taxon>
    </lineage>
</organism>
<evidence type="ECO:0000256" key="1">
    <source>
        <dbReference type="SAM" id="Phobius"/>
    </source>
</evidence>
<dbReference type="Gene3D" id="3.30.2090.10">
    <property type="entry name" value="Multidrug efflux transporter AcrB TolC docking domain, DN and DC subdomains"/>
    <property type="match status" value="2"/>
</dbReference>
<dbReference type="Gene3D" id="3.30.70.1320">
    <property type="entry name" value="Multidrug efflux transporter AcrB pore domain like"/>
    <property type="match status" value="1"/>
</dbReference>
<reference evidence="2 3" key="1">
    <citation type="journal article" date="2024" name="Int. J. Syst. Evol. Microbiol.">
        <title>Paenibacillus hexagrammi sp. nov., a novel bacterium isolated from the gut content of Hexagrammos agrammus.</title>
        <authorList>
            <person name="Jung H.K."/>
            <person name="Kim D.G."/>
            <person name="Zin H."/>
            <person name="Park J."/>
            <person name="Jung H."/>
            <person name="Kim Y.O."/>
            <person name="Kong H.J."/>
            <person name="Kim J.W."/>
            <person name="Kim Y.S."/>
        </authorList>
    </citation>
    <scope>NUCLEOTIDE SEQUENCE [LARGE SCALE GENOMIC DNA]</scope>
    <source>
        <strain evidence="2 3">YPD9-1</strain>
    </source>
</reference>
<evidence type="ECO:0000313" key="2">
    <source>
        <dbReference type="EMBL" id="UJF35556.1"/>
    </source>
</evidence>
<accession>A0ABY3SQX4</accession>
<keyword evidence="1" id="KW-1133">Transmembrane helix</keyword>
<dbReference type="SUPFAM" id="SSF82866">
    <property type="entry name" value="Multidrug efflux transporter AcrB transmembrane domain"/>
    <property type="match status" value="2"/>
</dbReference>
<sequence length="1009" mass="109625">MTLLTKWSFGNRAAIIFLVVMALAMGVMSYRSLPMEFLPEADNPQVTITVIGQGYDAKSMESLVTTPIEDAVALVKGKKDMFSTSGDGFTKIDINFESKTNMKDAKTEVQEAIAQVQLPERVSKPFVVQLNTSMIPISQIAIAFQDGLTKENVDTTEKRIVTELQKINGVGSVALYGKTEPIVMIHVDPDNLTLHNLTAQDIINVLQGHHISASIGEKTIAGQTGNIKVSTSIDNIKTLQSLKVTPDLTLKNVSTITLKTSHDSVSRLNGNEVLYAVVTKDSSANAVTVGNDVQKTVDRLNKEVSKVQMDVFYSTSDMVVTSVNSMLREVLMGALFATVVILLFLRNFRATLITIVSIPLSLGITLYLLQLSGVTLNIITLGGVAVAVGRLVDDSIVVIENIYRKLEKQAFSIQMIIEATKEVSTAITSSTITTVAVFLPMGLLKGSLQAFLLPFALTVTYSLLASLIVALTVVPILSSVLLKNNKMKEHEPSKRFSSFLKWNLNHKWVPLLIAIVLFVGSIATYFALPKGALDSSDASYATVSLSYPSDTPNSKVLEEGKRMEAFLLEQPEPKYVLMQNGNSDDAAKWGNVVAPTKVDFTIIMKKDVNATTFLNHVEEQKNHYPEAKLETSGKSAATVFVDISADDVKMDPKILEISANELMEKAKAVEGVVKVTSNQKETKPVFTFKVDPTLANTQEVALKLQTMLNDIPIGQIKLDDQETTVKLAAMLDPENMPDLSHIMIRTNKGLEQVSSLARVEKTDEASSLFHKDGKPYIRVTAEADPAKLSIVGKNVESLLPSLTKYDGVSFTFGGASAQQADDFAEIGMTGLISIGIVYLIMIITFKTFRAPLAIMCSLPLAAIGSVLGLVISRVTPDFTAMFGALMLIGIVVTNAIVLIDRVKQNEEHMTIRDALIEAASIRMRPILMTAVATICAMLPLLFGKSEEGSIVSKSLAVVVIGGLSAATVLTLVIVPVIYELFFFLKSRRQRKAANTEARHSAPVPPTMSV</sequence>
<dbReference type="PANTHER" id="PTHR32063:SF0">
    <property type="entry name" value="SWARMING MOTILITY PROTEIN SWRC"/>
    <property type="match status" value="1"/>
</dbReference>
<dbReference type="PANTHER" id="PTHR32063">
    <property type="match status" value="1"/>
</dbReference>
<feature type="transmembrane region" description="Helical" evidence="1">
    <location>
        <begin position="878"/>
        <end position="899"/>
    </location>
</feature>
<dbReference type="EMBL" id="CP090978">
    <property type="protein sequence ID" value="UJF35556.1"/>
    <property type="molecule type" value="Genomic_DNA"/>
</dbReference>
<keyword evidence="1" id="KW-0472">Membrane</keyword>
<feature type="transmembrane region" description="Helical" evidence="1">
    <location>
        <begin position="826"/>
        <end position="845"/>
    </location>
</feature>